<organism evidence="2 3">
    <name type="scientific">Penicillium oxalicum (strain 114-2 / CGMCC 5302)</name>
    <name type="common">Penicillium decumbens</name>
    <dbReference type="NCBI Taxonomy" id="933388"/>
    <lineage>
        <taxon>Eukaryota</taxon>
        <taxon>Fungi</taxon>
        <taxon>Dikarya</taxon>
        <taxon>Ascomycota</taxon>
        <taxon>Pezizomycotina</taxon>
        <taxon>Eurotiomycetes</taxon>
        <taxon>Eurotiomycetidae</taxon>
        <taxon>Eurotiales</taxon>
        <taxon>Aspergillaceae</taxon>
        <taxon>Penicillium</taxon>
    </lineage>
</organism>
<dbReference type="InterPro" id="IPR016193">
    <property type="entry name" value="Cytidine_deaminase-like"/>
</dbReference>
<dbReference type="EMBL" id="KB644410">
    <property type="protein sequence ID" value="EPS27486.1"/>
    <property type="molecule type" value="Genomic_DNA"/>
</dbReference>
<name>S7ZFQ1_PENO1</name>
<accession>S7ZFQ1</accession>
<dbReference type="Gene3D" id="3.40.140.10">
    <property type="entry name" value="Cytidine Deaminase, domain 2"/>
    <property type="match status" value="1"/>
</dbReference>
<dbReference type="eggNOG" id="KOG2771">
    <property type="taxonomic scope" value="Eukaryota"/>
</dbReference>
<feature type="compositionally biased region" description="Polar residues" evidence="1">
    <location>
        <begin position="381"/>
        <end position="396"/>
    </location>
</feature>
<dbReference type="PhylomeDB" id="S7ZFQ1"/>
<protein>
    <recommendedName>
        <fullName evidence="4">CMP/dCMP-type deaminase domain-containing protein</fullName>
    </recommendedName>
</protein>
<dbReference type="SUPFAM" id="SSF53927">
    <property type="entry name" value="Cytidine deaminase-like"/>
    <property type="match status" value="1"/>
</dbReference>
<dbReference type="GO" id="GO:0003824">
    <property type="term" value="F:catalytic activity"/>
    <property type="evidence" value="ECO:0007669"/>
    <property type="project" value="InterPro"/>
</dbReference>
<evidence type="ECO:0000313" key="2">
    <source>
        <dbReference type="EMBL" id="EPS27486.1"/>
    </source>
</evidence>
<dbReference type="GO" id="GO:0006139">
    <property type="term" value="P:nucleobase-containing compound metabolic process"/>
    <property type="evidence" value="ECO:0007669"/>
    <property type="project" value="UniProtKB-ARBA"/>
</dbReference>
<feature type="region of interest" description="Disordered" evidence="1">
    <location>
        <begin position="381"/>
        <end position="414"/>
    </location>
</feature>
<evidence type="ECO:0000313" key="3">
    <source>
        <dbReference type="Proteomes" id="UP000019376"/>
    </source>
</evidence>
<feature type="compositionally biased region" description="Polar residues" evidence="1">
    <location>
        <begin position="441"/>
        <end position="454"/>
    </location>
</feature>
<sequence length="581" mass="63697">MDAAEIVRAIKPLKGNVIPIKTIQETQPPEDFADAFVAEINVKSASSVIKVLDSNFPRDEGLPMGHLRRFAKRNMIPEKLLAAIEAESSPEWHDGQTLFVMIPPPVPDADTLLELLAPFAPRPRRRSSTTPPRRDSATPSTGPSSPTSQPAALPSTNSNPSESQVPQIRLFTTRVPIYPPLNIKQADQWTKMMWPVVYNPAAPRASIAPPPQILKGTLHSIQPRAGHYLALAHKVAEEAQASGRGRAVGAVIVDPTVEQELESRAWVEGSDSTENWMEAVLAVAGDVRFARAEGVLSPEENRTLGHGLTQATSHYEADIEGGPDLHALMRAAELIARRRREEDDDLAEVSEPALPVVLTDPQLSNQLSPLESYFLYENSKTTNVSEPEQSMASTVSPKKRKHEESVTTWSHEPKDLSLPAASSAVAWDENPFPISAVDGQASPSGSHDNRSASPDSRIRTRSQGGYLCTGLDIYLTHEPCVCCSMGMLLSRFRAVIFLRKGRLPTGGIASEPVVKPTPDDDAFKEQELNSEGREYYGLHWRKELNWRALGFEFVETELNEAGEAVMLSTKDDGSNEVVFHA</sequence>
<gene>
    <name evidence="2" type="ORF">PDE_02429</name>
</gene>
<dbReference type="AlphaFoldDB" id="S7ZFQ1"/>
<dbReference type="Proteomes" id="UP000019376">
    <property type="component" value="Unassembled WGS sequence"/>
</dbReference>
<evidence type="ECO:0008006" key="4">
    <source>
        <dbReference type="Google" id="ProtNLM"/>
    </source>
</evidence>
<feature type="compositionally biased region" description="Low complexity" evidence="1">
    <location>
        <begin position="137"/>
        <end position="152"/>
    </location>
</feature>
<evidence type="ECO:0000256" key="1">
    <source>
        <dbReference type="SAM" id="MobiDB-lite"/>
    </source>
</evidence>
<dbReference type="OrthoDB" id="3180714at2759"/>
<keyword evidence="3" id="KW-1185">Reference proteome</keyword>
<feature type="region of interest" description="Disordered" evidence="1">
    <location>
        <begin position="119"/>
        <end position="165"/>
    </location>
</feature>
<proteinExistence type="predicted"/>
<dbReference type="STRING" id="933388.S7ZFQ1"/>
<feature type="region of interest" description="Disordered" evidence="1">
    <location>
        <begin position="433"/>
        <end position="459"/>
    </location>
</feature>
<feature type="compositionally biased region" description="Polar residues" evidence="1">
    <location>
        <begin position="154"/>
        <end position="165"/>
    </location>
</feature>
<dbReference type="HOGENOM" id="CLU_024580_0_0_1"/>
<reference evidence="2 3" key="1">
    <citation type="journal article" date="2013" name="PLoS ONE">
        <title>Genomic and secretomic analyses reveal unique features of the lignocellulolytic enzyme system of Penicillium decumbens.</title>
        <authorList>
            <person name="Liu G."/>
            <person name="Zhang L."/>
            <person name="Wei X."/>
            <person name="Zou G."/>
            <person name="Qin Y."/>
            <person name="Ma L."/>
            <person name="Li J."/>
            <person name="Zheng H."/>
            <person name="Wang S."/>
            <person name="Wang C."/>
            <person name="Xun L."/>
            <person name="Zhao G.-P."/>
            <person name="Zhou Z."/>
            <person name="Qu Y."/>
        </authorList>
    </citation>
    <scope>NUCLEOTIDE SEQUENCE [LARGE SCALE GENOMIC DNA]</scope>
    <source>
        <strain evidence="3">114-2 / CGMCC 5302</strain>
    </source>
</reference>